<evidence type="ECO:0000256" key="1">
    <source>
        <dbReference type="SAM" id="MobiDB-lite"/>
    </source>
</evidence>
<comment type="caution">
    <text evidence="2">The sequence shown here is derived from an EMBL/GenBank/DDBJ whole genome shotgun (WGS) entry which is preliminary data.</text>
</comment>
<dbReference type="RefSeq" id="WP_131307608.1">
    <property type="nucleotide sequence ID" value="NZ_SJFN01000008.1"/>
</dbReference>
<accession>A0A4Q9VT42</accession>
<dbReference type="PANTHER" id="PTHR31687:SF3">
    <property type="entry name" value="PROTEIN URG3"/>
    <property type="match status" value="1"/>
</dbReference>
<evidence type="ECO:0000313" key="3">
    <source>
        <dbReference type="Proteomes" id="UP000292781"/>
    </source>
</evidence>
<organism evidence="2 3">
    <name type="scientific">Siculibacillus lacustris</name>
    <dbReference type="NCBI Taxonomy" id="1549641"/>
    <lineage>
        <taxon>Bacteria</taxon>
        <taxon>Pseudomonadati</taxon>
        <taxon>Pseudomonadota</taxon>
        <taxon>Alphaproteobacteria</taxon>
        <taxon>Hyphomicrobiales</taxon>
        <taxon>Ancalomicrobiaceae</taxon>
        <taxon>Siculibacillus</taxon>
    </lineage>
</organism>
<dbReference type="PANTHER" id="PTHR31687">
    <property type="match status" value="1"/>
</dbReference>
<feature type="region of interest" description="Disordered" evidence="1">
    <location>
        <begin position="401"/>
        <end position="420"/>
    </location>
</feature>
<dbReference type="EMBL" id="SJFN01000008">
    <property type="protein sequence ID" value="TBW39236.1"/>
    <property type="molecule type" value="Genomic_DNA"/>
</dbReference>
<proteinExistence type="predicted"/>
<name>A0A4Q9VT42_9HYPH</name>
<dbReference type="AlphaFoldDB" id="A0A4Q9VT42"/>
<sequence>MTDAVSPAQDPAAVAAARRLLSAGEVRSRANHLFDLALMDRLEHFTIDLGRLDPVADLVLRQIRSEHPSLEVPPHSRWRNFEAGACDRWGMLAASRDWESEAEFGRAAIDLATVGVLLDAGAGPRWTYAEAATGETWTRSEGLAVASLVMFASGIFSSEPFDPLRADARALAGLTAEELADGLQVSASNPLVGLDGRLGLVNRLGQQIAYRSDVFGTEDGARPGGLLDHLTRRFPDGRVPAPTVLEILLDALGPIWPGRFQLAGVALGDVWLHPKLVTDDATTGLVPLHQMSQWLTYSLIEPLVWAGLDVVDLDGLTALPDYRNGGLLVDGGILRLRDPAAATRVHAVDSELVVEWRALTVALIDRLAGVVRQGLGRNAYNFPLACVLEGGTWATGRRLARERRPDGGPPIQVESDGTVF</sequence>
<dbReference type="Pfam" id="PF07958">
    <property type="entry name" value="DUF1688"/>
    <property type="match status" value="1"/>
</dbReference>
<protein>
    <submittedName>
        <fullName evidence="2">DUF1688 family protein</fullName>
    </submittedName>
</protein>
<dbReference type="OrthoDB" id="9779699at2"/>
<reference evidence="2 3" key="1">
    <citation type="submission" date="2019-02" db="EMBL/GenBank/DDBJ databases">
        <title>Siculibacillus lacustris gen. nov., sp. nov., a new rosette-forming bacterium isolated from a freshwater crater lake (Lake St. Ana, Romania).</title>
        <authorList>
            <person name="Felfoldi T."/>
            <person name="Marton Z."/>
            <person name="Szabo A."/>
            <person name="Mentes A."/>
            <person name="Boka K."/>
            <person name="Marialigeti K."/>
            <person name="Mathe I."/>
            <person name="Koncz M."/>
            <person name="Schumann P."/>
            <person name="Toth E."/>
        </authorList>
    </citation>
    <scope>NUCLEOTIDE SEQUENCE [LARGE SCALE GENOMIC DNA]</scope>
    <source>
        <strain evidence="2 3">SA-279</strain>
    </source>
</reference>
<gene>
    <name evidence="2" type="ORF">EYW49_07030</name>
</gene>
<dbReference type="Proteomes" id="UP000292781">
    <property type="component" value="Unassembled WGS sequence"/>
</dbReference>
<evidence type="ECO:0000313" key="2">
    <source>
        <dbReference type="EMBL" id="TBW39236.1"/>
    </source>
</evidence>
<dbReference type="InterPro" id="IPR012469">
    <property type="entry name" value="DUF1688"/>
</dbReference>
<keyword evidence="3" id="KW-1185">Reference proteome</keyword>